<proteinExistence type="predicted"/>
<dbReference type="Proteomes" id="UP000820977">
    <property type="component" value="Unassembled WGS sequence"/>
</dbReference>
<keyword evidence="2" id="KW-1185">Reference proteome</keyword>
<organism evidence="1 2">
    <name type="scientific">Xylanibacter caecicola</name>
    <dbReference type="NCBI Taxonomy" id="2736294"/>
    <lineage>
        <taxon>Bacteria</taxon>
        <taxon>Pseudomonadati</taxon>
        <taxon>Bacteroidota</taxon>
        <taxon>Bacteroidia</taxon>
        <taxon>Bacteroidales</taxon>
        <taxon>Prevotellaceae</taxon>
        <taxon>Xylanibacter</taxon>
    </lineage>
</organism>
<comment type="caution">
    <text evidence="1">The sequence shown here is derived from an EMBL/GenBank/DDBJ whole genome shotgun (WGS) entry which is preliminary data.</text>
</comment>
<accession>A0ABX2B6Y4</accession>
<name>A0ABX2B6Y4_9BACT</name>
<protein>
    <submittedName>
        <fullName evidence="1">Uncharacterized protein</fullName>
    </submittedName>
</protein>
<reference evidence="1 2" key="1">
    <citation type="submission" date="2020-05" db="EMBL/GenBank/DDBJ databases">
        <title>Distinct polysaccharide utilization as determinants for interspecies competition between intestinal Prevotella spp.</title>
        <authorList>
            <person name="Galvez E.J.C."/>
            <person name="Iljazovic A."/>
            <person name="Strowig T."/>
        </authorList>
    </citation>
    <scope>NUCLEOTIDE SEQUENCE [LARGE SCALE GENOMIC DNA]</scope>
    <source>
        <strain evidence="1 2">PCHR</strain>
    </source>
</reference>
<dbReference type="EMBL" id="JABKKJ010000030">
    <property type="protein sequence ID" value="NPE26152.1"/>
    <property type="molecule type" value="Genomic_DNA"/>
</dbReference>
<evidence type="ECO:0000313" key="2">
    <source>
        <dbReference type="Proteomes" id="UP000820977"/>
    </source>
</evidence>
<dbReference type="RefSeq" id="WP_172345616.1">
    <property type="nucleotide sequence ID" value="NZ_CASYYZ010000048.1"/>
</dbReference>
<gene>
    <name evidence="1" type="ORF">HPS54_11635</name>
</gene>
<sequence>MKKKYIKPCIEVIVVCTDVGIMNPESYRIYDNNGNLVGGGLIVENEMPFDADEEDLRELSNRSNNNLWEID</sequence>
<evidence type="ECO:0000313" key="1">
    <source>
        <dbReference type="EMBL" id="NPE26152.1"/>
    </source>
</evidence>